<organism evidence="2">
    <name type="scientific">Tanacetum cinerariifolium</name>
    <name type="common">Dalmatian daisy</name>
    <name type="synonym">Chrysanthemum cinerariifolium</name>
    <dbReference type="NCBI Taxonomy" id="118510"/>
    <lineage>
        <taxon>Eukaryota</taxon>
        <taxon>Viridiplantae</taxon>
        <taxon>Streptophyta</taxon>
        <taxon>Embryophyta</taxon>
        <taxon>Tracheophyta</taxon>
        <taxon>Spermatophyta</taxon>
        <taxon>Magnoliopsida</taxon>
        <taxon>eudicotyledons</taxon>
        <taxon>Gunneridae</taxon>
        <taxon>Pentapetalae</taxon>
        <taxon>asterids</taxon>
        <taxon>campanulids</taxon>
        <taxon>Asterales</taxon>
        <taxon>Asteraceae</taxon>
        <taxon>Asteroideae</taxon>
        <taxon>Anthemideae</taxon>
        <taxon>Anthemidinae</taxon>
        <taxon>Tanacetum</taxon>
    </lineage>
</organism>
<dbReference type="PANTHER" id="PTHR11439:SF495">
    <property type="entry name" value="REVERSE TRANSCRIPTASE, RNA-DEPENDENT DNA POLYMERASE-RELATED"/>
    <property type="match status" value="1"/>
</dbReference>
<dbReference type="PANTHER" id="PTHR11439">
    <property type="entry name" value="GAG-POL-RELATED RETROTRANSPOSON"/>
    <property type="match status" value="1"/>
</dbReference>
<evidence type="ECO:0000313" key="2">
    <source>
        <dbReference type="EMBL" id="GEU40621.1"/>
    </source>
</evidence>
<accession>A0A6L2JU65</accession>
<proteinExistence type="predicted"/>
<dbReference type="EMBL" id="BKCJ010001327">
    <property type="protein sequence ID" value="GEU40621.1"/>
    <property type="molecule type" value="Genomic_DNA"/>
</dbReference>
<sequence>MSTAKAEYVSLTTCCAEFIWMRTQMLDYGFRYNKILMYCDSKSAIAISCNSVQHSRTKHINIRYHFIKEHVEKCTIELYFGGTEYQLVDLFTKAFLRERFEYLVHMIATDVPAVYLQHFWKTIHKVPDKEDTIIFKLDNQEIIYIVDMFRNTLQLPVETLGNPFVVSPTIEIIEFFMTRVGYQGVVEKDYHSIKDDIPLVSVYTTGNVTVRGMMISDAFVTVEIRVTDDYKEYETVFGNVVVLMNQSQPVVSTQGTHRSTPRAHRTPTLTTASPQGKKKSEMLEKLVHHKNTKNNYQTEAGG</sequence>
<feature type="region of interest" description="Disordered" evidence="1">
    <location>
        <begin position="251"/>
        <end position="280"/>
    </location>
</feature>
<reference evidence="2" key="1">
    <citation type="journal article" date="2019" name="Sci. Rep.">
        <title>Draft genome of Tanacetum cinerariifolium, the natural source of mosquito coil.</title>
        <authorList>
            <person name="Yamashiro T."/>
            <person name="Shiraishi A."/>
            <person name="Satake H."/>
            <person name="Nakayama K."/>
        </authorList>
    </citation>
    <scope>NUCLEOTIDE SEQUENCE</scope>
</reference>
<evidence type="ECO:0000256" key="1">
    <source>
        <dbReference type="SAM" id="MobiDB-lite"/>
    </source>
</evidence>
<dbReference type="AlphaFoldDB" id="A0A6L2JU65"/>
<dbReference type="CDD" id="cd09272">
    <property type="entry name" value="RNase_HI_RT_Ty1"/>
    <property type="match status" value="1"/>
</dbReference>
<protein>
    <submittedName>
        <fullName evidence="2">Retrovirus-related Pol polyprotein from transposon TNT 1-94</fullName>
    </submittedName>
</protein>
<name>A0A6L2JU65_TANCI</name>
<gene>
    <name evidence="2" type="ORF">Tci_012599</name>
</gene>
<comment type="caution">
    <text evidence="2">The sequence shown here is derived from an EMBL/GenBank/DDBJ whole genome shotgun (WGS) entry which is preliminary data.</text>
</comment>